<evidence type="ECO:0000259" key="12">
    <source>
        <dbReference type="PROSITE" id="PS51195"/>
    </source>
</evidence>
<dbReference type="AlphaFoldDB" id="A0A2T9YD71"/>
<dbReference type="PROSITE" id="PS51194">
    <property type="entry name" value="HELICASE_CTER"/>
    <property type="match status" value="1"/>
</dbReference>
<dbReference type="InterPro" id="IPR014014">
    <property type="entry name" value="RNA_helicase_DEAD_Q_motif"/>
</dbReference>
<dbReference type="EC" id="3.6.4.13" evidence="1"/>
<keyword evidence="3" id="KW-0378">Hydrolase</keyword>
<dbReference type="EMBL" id="MBFT01000491">
    <property type="protein sequence ID" value="PVU90282.1"/>
    <property type="molecule type" value="Genomic_DNA"/>
</dbReference>
<protein>
    <recommendedName>
        <fullName evidence="1">RNA helicase</fullName>
        <ecNumber evidence="1">3.6.4.13</ecNumber>
    </recommendedName>
</protein>
<evidence type="ECO:0000256" key="4">
    <source>
        <dbReference type="ARBA" id="ARBA00022806"/>
    </source>
</evidence>
<evidence type="ECO:0000313" key="14">
    <source>
        <dbReference type="Proteomes" id="UP000245699"/>
    </source>
</evidence>
<dbReference type="OrthoDB" id="10256233at2759"/>
<feature type="domain" description="DEAD-box RNA helicase Q" evidence="12">
    <location>
        <begin position="51"/>
        <end position="80"/>
    </location>
</feature>
<evidence type="ECO:0000256" key="2">
    <source>
        <dbReference type="ARBA" id="ARBA00022741"/>
    </source>
</evidence>
<evidence type="ECO:0000256" key="8">
    <source>
        <dbReference type="PROSITE-ProRule" id="PRU00552"/>
    </source>
</evidence>
<dbReference type="GO" id="GO:0003723">
    <property type="term" value="F:RNA binding"/>
    <property type="evidence" value="ECO:0007669"/>
    <property type="project" value="UniProtKB-KW"/>
</dbReference>
<dbReference type="InterPro" id="IPR011545">
    <property type="entry name" value="DEAD/DEAH_box_helicase_dom"/>
</dbReference>
<dbReference type="PANTHER" id="PTHR47959:SF1">
    <property type="entry name" value="ATP-DEPENDENT RNA HELICASE DBPA"/>
    <property type="match status" value="1"/>
</dbReference>
<dbReference type="STRING" id="61424.A0A2T9YD71"/>
<evidence type="ECO:0000256" key="3">
    <source>
        <dbReference type="ARBA" id="ARBA00022801"/>
    </source>
</evidence>
<keyword evidence="4" id="KW-0347">Helicase</keyword>
<feature type="domain" description="Helicase ATP-binding" evidence="10">
    <location>
        <begin position="83"/>
        <end position="286"/>
    </location>
</feature>
<name>A0A2T9YD71_9FUNG</name>
<keyword evidence="2" id="KW-0547">Nucleotide-binding</keyword>
<evidence type="ECO:0000259" key="10">
    <source>
        <dbReference type="PROSITE" id="PS51192"/>
    </source>
</evidence>
<dbReference type="InterPro" id="IPR014001">
    <property type="entry name" value="Helicase_ATP-bd"/>
</dbReference>
<comment type="catalytic activity">
    <reaction evidence="7">
        <text>ATP + H2O = ADP + phosphate + H(+)</text>
        <dbReference type="Rhea" id="RHEA:13065"/>
        <dbReference type="ChEBI" id="CHEBI:15377"/>
        <dbReference type="ChEBI" id="CHEBI:15378"/>
        <dbReference type="ChEBI" id="CHEBI:30616"/>
        <dbReference type="ChEBI" id="CHEBI:43474"/>
        <dbReference type="ChEBI" id="CHEBI:456216"/>
        <dbReference type="EC" id="3.6.4.13"/>
    </reaction>
</comment>
<dbReference type="Pfam" id="PF00271">
    <property type="entry name" value="Helicase_C"/>
    <property type="match status" value="1"/>
</dbReference>
<keyword evidence="5" id="KW-0067">ATP-binding</keyword>
<dbReference type="PROSITE" id="PS51195">
    <property type="entry name" value="Q_MOTIF"/>
    <property type="match status" value="1"/>
</dbReference>
<dbReference type="SMART" id="SM00487">
    <property type="entry name" value="DEXDc"/>
    <property type="match status" value="1"/>
</dbReference>
<feature type="region of interest" description="Disordered" evidence="9">
    <location>
        <begin position="475"/>
        <end position="495"/>
    </location>
</feature>
<dbReference type="Pfam" id="PF00270">
    <property type="entry name" value="DEAD"/>
    <property type="match status" value="1"/>
</dbReference>
<gene>
    <name evidence="13" type="ORF">BB559_004708</name>
</gene>
<dbReference type="Proteomes" id="UP000245699">
    <property type="component" value="Unassembled WGS sequence"/>
</dbReference>
<sequence>MIKSYYNSIRSIHRTSFSFKTYFQSALQISKHFYSDNTFSNEFNIDDEKPKTFSSLGLNDLVVRQINNKTKWESPTLIQELVLPMALKRKSMIISSETGQGKTAAYLIPIINDISTTIINEKDNSLSETSVPGPKALILTPTTQLAYQIANQSVSLAKDLGINTFTITGEMDISKQVEVLSGENKPDILVGTLGRLMVCLGIENFDSNNASEYSKVATTFKNLRTVVVDEIDMMMGTQNFTNFAQLFRYIKKSTKGNDIQTMFVSASITENLRNQLSKFAKTRSLMLFDMNNDFKIPSSIKQIVYTISLQRKYSLLKYFLSRKGKVSLKQKKVIVFVRTIQKATRISERLLEDGFLSPACLHSELSKSEKLEIAKKFNTSPQMILVATEFAARGLDFDSVDAVVNFDIPQHPIDYLHRVGRTGRLGENGLAISFLSKNDQTIKLSDSRLAVRDEKIYMDKIENFFSKHNSNKIEHRKIPGPFKDISKPVSDTNRINSPEIIKNNHQEKIKSGPRIPSGYGVWSKDNKHNISSKKSNNKIKIESKASRTGDVNKNNDKTTYEKAISGFQRRTK</sequence>
<dbReference type="InterPro" id="IPR001650">
    <property type="entry name" value="Helicase_C-like"/>
</dbReference>
<dbReference type="SMART" id="SM00490">
    <property type="entry name" value="HELICc"/>
    <property type="match status" value="1"/>
</dbReference>
<dbReference type="GO" id="GO:0005829">
    <property type="term" value="C:cytosol"/>
    <property type="evidence" value="ECO:0007669"/>
    <property type="project" value="TreeGrafter"/>
</dbReference>
<keyword evidence="6" id="KW-0694">RNA-binding</keyword>
<evidence type="ECO:0000256" key="1">
    <source>
        <dbReference type="ARBA" id="ARBA00012552"/>
    </source>
</evidence>
<dbReference type="SUPFAM" id="SSF52540">
    <property type="entry name" value="P-loop containing nucleoside triphosphate hydrolases"/>
    <property type="match status" value="2"/>
</dbReference>
<evidence type="ECO:0000256" key="7">
    <source>
        <dbReference type="ARBA" id="ARBA00047984"/>
    </source>
</evidence>
<evidence type="ECO:0000256" key="9">
    <source>
        <dbReference type="SAM" id="MobiDB-lite"/>
    </source>
</evidence>
<comment type="caution">
    <text evidence="13">The sequence shown here is derived from an EMBL/GenBank/DDBJ whole genome shotgun (WGS) entry which is preliminary data.</text>
</comment>
<dbReference type="PANTHER" id="PTHR47959">
    <property type="entry name" value="ATP-DEPENDENT RNA HELICASE RHLE-RELATED"/>
    <property type="match status" value="1"/>
</dbReference>
<dbReference type="GO" id="GO:0016787">
    <property type="term" value="F:hydrolase activity"/>
    <property type="evidence" value="ECO:0007669"/>
    <property type="project" value="UniProtKB-KW"/>
</dbReference>
<keyword evidence="14" id="KW-1185">Reference proteome</keyword>
<dbReference type="GO" id="GO:0005524">
    <property type="term" value="F:ATP binding"/>
    <property type="evidence" value="ECO:0007669"/>
    <property type="project" value="UniProtKB-KW"/>
</dbReference>
<proteinExistence type="predicted"/>
<evidence type="ECO:0000256" key="5">
    <source>
        <dbReference type="ARBA" id="ARBA00022840"/>
    </source>
</evidence>
<feature type="domain" description="Helicase C-terminal" evidence="11">
    <location>
        <begin position="299"/>
        <end position="486"/>
    </location>
</feature>
<evidence type="ECO:0000259" key="11">
    <source>
        <dbReference type="PROSITE" id="PS51194"/>
    </source>
</evidence>
<organism evidence="13 14">
    <name type="scientific">Furculomyces boomerangus</name>
    <dbReference type="NCBI Taxonomy" id="61424"/>
    <lineage>
        <taxon>Eukaryota</taxon>
        <taxon>Fungi</taxon>
        <taxon>Fungi incertae sedis</taxon>
        <taxon>Zoopagomycota</taxon>
        <taxon>Kickxellomycotina</taxon>
        <taxon>Harpellomycetes</taxon>
        <taxon>Harpellales</taxon>
        <taxon>Harpellaceae</taxon>
        <taxon>Furculomyces</taxon>
    </lineage>
</organism>
<evidence type="ECO:0000313" key="13">
    <source>
        <dbReference type="EMBL" id="PVU90282.1"/>
    </source>
</evidence>
<feature type="region of interest" description="Disordered" evidence="9">
    <location>
        <begin position="509"/>
        <end position="572"/>
    </location>
</feature>
<dbReference type="CDD" id="cd18787">
    <property type="entry name" value="SF2_C_DEAD"/>
    <property type="match status" value="1"/>
</dbReference>
<dbReference type="PROSITE" id="PS51192">
    <property type="entry name" value="HELICASE_ATP_BIND_1"/>
    <property type="match status" value="1"/>
</dbReference>
<dbReference type="GO" id="GO:0003724">
    <property type="term" value="F:RNA helicase activity"/>
    <property type="evidence" value="ECO:0007669"/>
    <property type="project" value="UniProtKB-EC"/>
</dbReference>
<reference evidence="13 14" key="1">
    <citation type="journal article" date="2018" name="MBio">
        <title>Comparative Genomics Reveals the Core Gene Toolbox for the Fungus-Insect Symbiosis.</title>
        <authorList>
            <person name="Wang Y."/>
            <person name="Stata M."/>
            <person name="Wang W."/>
            <person name="Stajich J.E."/>
            <person name="White M.M."/>
            <person name="Moncalvo J.M."/>
        </authorList>
    </citation>
    <scope>NUCLEOTIDE SEQUENCE [LARGE SCALE GENOMIC DNA]</scope>
    <source>
        <strain evidence="13 14">AUS-77-4</strain>
    </source>
</reference>
<dbReference type="CDD" id="cd00268">
    <property type="entry name" value="DEADc"/>
    <property type="match status" value="1"/>
</dbReference>
<dbReference type="InterPro" id="IPR050079">
    <property type="entry name" value="DEAD_box_RNA_helicase"/>
</dbReference>
<feature type="short sequence motif" description="Q motif" evidence="8">
    <location>
        <begin position="51"/>
        <end position="80"/>
    </location>
</feature>
<accession>A0A2T9YD71</accession>
<dbReference type="InterPro" id="IPR027417">
    <property type="entry name" value="P-loop_NTPase"/>
</dbReference>
<evidence type="ECO:0000256" key="6">
    <source>
        <dbReference type="ARBA" id="ARBA00022884"/>
    </source>
</evidence>
<dbReference type="Gene3D" id="3.40.50.300">
    <property type="entry name" value="P-loop containing nucleotide triphosphate hydrolases"/>
    <property type="match status" value="2"/>
</dbReference>
<dbReference type="InterPro" id="IPR044742">
    <property type="entry name" value="DEAD/DEAH_RhlB"/>
</dbReference>